<dbReference type="Proteomes" id="UP000887565">
    <property type="component" value="Unplaced"/>
</dbReference>
<keyword evidence="2" id="KW-1185">Reference proteome</keyword>
<evidence type="ECO:0000313" key="3">
    <source>
        <dbReference type="WBParaSite" id="nRc.2.0.1.t03187-RA"/>
    </source>
</evidence>
<organism evidence="2 3">
    <name type="scientific">Romanomermis culicivorax</name>
    <name type="common">Nematode worm</name>
    <dbReference type="NCBI Taxonomy" id="13658"/>
    <lineage>
        <taxon>Eukaryota</taxon>
        <taxon>Metazoa</taxon>
        <taxon>Ecdysozoa</taxon>
        <taxon>Nematoda</taxon>
        <taxon>Enoplea</taxon>
        <taxon>Dorylaimia</taxon>
        <taxon>Mermithida</taxon>
        <taxon>Mermithoidea</taxon>
        <taxon>Mermithidae</taxon>
        <taxon>Romanomermis</taxon>
    </lineage>
</organism>
<sequence>KYGKAAIKLGRQLEDINPEEEGTSEEPYVEVVSEISSDDEETGGNVLPAPPVYAKAGGQNVENITNTDKFTKAMQKKRQAKEKRIVCEENEAELGKVKSEKFQQPPENPNDKIKYQRGLGKRGQVLNKALKEGKYIIDFQ</sequence>
<protein>
    <submittedName>
        <fullName evidence="3">Uncharacterized protein</fullName>
    </submittedName>
</protein>
<proteinExistence type="predicted"/>
<evidence type="ECO:0000313" key="2">
    <source>
        <dbReference type="Proteomes" id="UP000887565"/>
    </source>
</evidence>
<feature type="compositionally biased region" description="Acidic residues" evidence="1">
    <location>
        <begin position="16"/>
        <end position="28"/>
    </location>
</feature>
<feature type="region of interest" description="Disordered" evidence="1">
    <location>
        <begin position="94"/>
        <end position="115"/>
    </location>
</feature>
<evidence type="ECO:0000256" key="1">
    <source>
        <dbReference type="SAM" id="MobiDB-lite"/>
    </source>
</evidence>
<feature type="region of interest" description="Disordered" evidence="1">
    <location>
        <begin position="1"/>
        <end position="54"/>
    </location>
</feature>
<dbReference type="AlphaFoldDB" id="A0A915HPA8"/>
<name>A0A915HPA8_ROMCU</name>
<accession>A0A915HPA8</accession>
<dbReference type="WBParaSite" id="nRc.2.0.1.t03187-RA">
    <property type="protein sequence ID" value="nRc.2.0.1.t03187-RA"/>
    <property type="gene ID" value="nRc.2.0.1.g03187"/>
</dbReference>
<reference evidence="3" key="1">
    <citation type="submission" date="2022-11" db="UniProtKB">
        <authorList>
            <consortium name="WormBaseParasite"/>
        </authorList>
    </citation>
    <scope>IDENTIFICATION</scope>
</reference>